<comment type="caution">
    <text evidence="1">The sequence shown here is derived from an EMBL/GenBank/DDBJ whole genome shotgun (WGS) entry which is preliminary data.</text>
</comment>
<protein>
    <submittedName>
        <fullName evidence="1">Uncharacterized protein</fullName>
    </submittedName>
</protein>
<sequence length="46" mass="5186">MENEVEGNELVPGDFEILNCVLRCLNSYNLAEVWDLALDLLCLQSS</sequence>
<evidence type="ECO:0000313" key="1">
    <source>
        <dbReference type="EMBL" id="GAJ07318.1"/>
    </source>
</evidence>
<accession>X1TPP6</accession>
<organism evidence="1">
    <name type="scientific">marine sediment metagenome</name>
    <dbReference type="NCBI Taxonomy" id="412755"/>
    <lineage>
        <taxon>unclassified sequences</taxon>
        <taxon>metagenomes</taxon>
        <taxon>ecological metagenomes</taxon>
    </lineage>
</organism>
<dbReference type="AlphaFoldDB" id="X1TPP6"/>
<proteinExistence type="predicted"/>
<dbReference type="EMBL" id="BARW01026608">
    <property type="protein sequence ID" value="GAJ07318.1"/>
    <property type="molecule type" value="Genomic_DNA"/>
</dbReference>
<feature type="non-terminal residue" evidence="1">
    <location>
        <position position="46"/>
    </location>
</feature>
<name>X1TPP6_9ZZZZ</name>
<reference evidence="1" key="1">
    <citation type="journal article" date="2014" name="Front. Microbiol.">
        <title>High frequency of phylogenetically diverse reductive dehalogenase-homologous genes in deep subseafloor sedimentary metagenomes.</title>
        <authorList>
            <person name="Kawai M."/>
            <person name="Futagami T."/>
            <person name="Toyoda A."/>
            <person name="Takaki Y."/>
            <person name="Nishi S."/>
            <person name="Hori S."/>
            <person name="Arai W."/>
            <person name="Tsubouchi T."/>
            <person name="Morono Y."/>
            <person name="Uchiyama I."/>
            <person name="Ito T."/>
            <person name="Fujiyama A."/>
            <person name="Inagaki F."/>
            <person name="Takami H."/>
        </authorList>
    </citation>
    <scope>NUCLEOTIDE SEQUENCE</scope>
    <source>
        <strain evidence="1">Expedition CK06-06</strain>
    </source>
</reference>
<gene>
    <name evidence="1" type="ORF">S12H4_43364</name>
</gene>